<comment type="catalytic activity">
    <reaction evidence="1">
        <text>ATP + protein L-histidine = ADP + protein N-phospho-L-histidine.</text>
        <dbReference type="EC" id="2.7.13.3"/>
    </reaction>
</comment>
<evidence type="ECO:0000259" key="13">
    <source>
        <dbReference type="PROSITE" id="PS50109"/>
    </source>
</evidence>
<keyword evidence="9" id="KW-0067">ATP-binding</keyword>
<dbReference type="SUPFAM" id="SSF47384">
    <property type="entry name" value="Homodimeric domain of signal transducing histidine kinase"/>
    <property type="match status" value="1"/>
</dbReference>
<dbReference type="PROSITE" id="PS50109">
    <property type="entry name" value="HIS_KIN"/>
    <property type="match status" value="1"/>
</dbReference>
<dbReference type="Pfam" id="PF16736">
    <property type="entry name" value="sCache_like"/>
    <property type="match status" value="1"/>
</dbReference>
<dbReference type="CDD" id="cd00130">
    <property type="entry name" value="PAS"/>
    <property type="match status" value="1"/>
</dbReference>
<keyword evidence="8 15" id="KW-0418">Kinase</keyword>
<keyword evidence="7" id="KW-0547">Nucleotide-binding</keyword>
<evidence type="ECO:0000256" key="6">
    <source>
        <dbReference type="ARBA" id="ARBA00022679"/>
    </source>
</evidence>
<dbReference type="InterPro" id="IPR000014">
    <property type="entry name" value="PAS"/>
</dbReference>
<evidence type="ECO:0000256" key="2">
    <source>
        <dbReference type="ARBA" id="ARBA00004651"/>
    </source>
</evidence>
<evidence type="ECO:0000256" key="5">
    <source>
        <dbReference type="ARBA" id="ARBA00022553"/>
    </source>
</evidence>
<dbReference type="SMART" id="SM00091">
    <property type="entry name" value="PAS"/>
    <property type="match status" value="1"/>
</dbReference>
<dbReference type="InterPro" id="IPR050351">
    <property type="entry name" value="BphY/WalK/GraS-like"/>
</dbReference>
<keyword evidence="11 12" id="KW-0472">Membrane</keyword>
<dbReference type="InterPro" id="IPR013767">
    <property type="entry name" value="PAS_fold"/>
</dbReference>
<dbReference type="EC" id="2.7.13.3" evidence="3"/>
<evidence type="ECO:0000259" key="14">
    <source>
        <dbReference type="PROSITE" id="PS50885"/>
    </source>
</evidence>
<keyword evidence="12" id="KW-1133">Transmembrane helix</keyword>
<dbReference type="InterPro" id="IPR004358">
    <property type="entry name" value="Sig_transdc_His_kin-like_C"/>
</dbReference>
<dbReference type="InterPro" id="IPR005467">
    <property type="entry name" value="His_kinase_dom"/>
</dbReference>
<dbReference type="CDD" id="cd06225">
    <property type="entry name" value="HAMP"/>
    <property type="match status" value="1"/>
</dbReference>
<feature type="transmembrane region" description="Helical" evidence="12">
    <location>
        <begin position="162"/>
        <end position="182"/>
    </location>
</feature>
<comment type="subcellular location">
    <subcellularLocation>
        <location evidence="2">Cell membrane</location>
        <topology evidence="2">Multi-pass membrane protein</topology>
    </subcellularLocation>
</comment>
<dbReference type="Gene3D" id="3.30.450.20">
    <property type="entry name" value="PAS domain"/>
    <property type="match status" value="2"/>
</dbReference>
<evidence type="ECO:0000313" key="15">
    <source>
        <dbReference type="EMBL" id="CRK84381.1"/>
    </source>
</evidence>
<dbReference type="SMART" id="SM00388">
    <property type="entry name" value="HisKA"/>
    <property type="match status" value="1"/>
</dbReference>
<keyword evidence="10" id="KW-0902">Two-component regulatory system</keyword>
<dbReference type="SUPFAM" id="SSF55785">
    <property type="entry name" value="PYP-like sensor domain (PAS domain)"/>
    <property type="match status" value="1"/>
</dbReference>
<dbReference type="GO" id="GO:0005524">
    <property type="term" value="F:ATP binding"/>
    <property type="evidence" value="ECO:0007669"/>
    <property type="project" value="UniProtKB-KW"/>
</dbReference>
<feature type="domain" description="HAMP" evidence="14">
    <location>
        <begin position="186"/>
        <end position="238"/>
    </location>
</feature>
<dbReference type="Gene3D" id="1.10.287.130">
    <property type="match status" value="1"/>
</dbReference>
<dbReference type="PANTHER" id="PTHR45453">
    <property type="entry name" value="PHOSPHATE REGULON SENSOR PROTEIN PHOR"/>
    <property type="match status" value="1"/>
</dbReference>
<protein>
    <recommendedName>
        <fullName evidence="3">histidine kinase</fullName>
        <ecNumber evidence="3">2.7.13.3</ecNumber>
    </recommendedName>
</protein>
<evidence type="ECO:0000256" key="8">
    <source>
        <dbReference type="ARBA" id="ARBA00022777"/>
    </source>
</evidence>
<evidence type="ECO:0000256" key="1">
    <source>
        <dbReference type="ARBA" id="ARBA00000085"/>
    </source>
</evidence>
<dbReference type="InterPro" id="IPR003660">
    <property type="entry name" value="HAMP_dom"/>
</dbReference>
<dbReference type="CDD" id="cd00082">
    <property type="entry name" value="HisKA"/>
    <property type="match status" value="1"/>
</dbReference>
<dbReference type="GO" id="GO:0005886">
    <property type="term" value="C:plasma membrane"/>
    <property type="evidence" value="ECO:0007669"/>
    <property type="project" value="UniProtKB-SubCell"/>
</dbReference>
<dbReference type="GO" id="GO:0000155">
    <property type="term" value="F:phosphorelay sensor kinase activity"/>
    <property type="evidence" value="ECO:0007669"/>
    <property type="project" value="InterPro"/>
</dbReference>
<keyword evidence="12" id="KW-0812">Transmembrane</keyword>
<dbReference type="NCBIfam" id="NF046044">
    <property type="entry name" value="PnpS"/>
    <property type="match status" value="1"/>
</dbReference>
<evidence type="ECO:0000256" key="9">
    <source>
        <dbReference type="ARBA" id="ARBA00022840"/>
    </source>
</evidence>
<dbReference type="SMART" id="SM00304">
    <property type="entry name" value="HAMP"/>
    <property type="match status" value="1"/>
</dbReference>
<dbReference type="Gene3D" id="3.30.565.10">
    <property type="entry name" value="Histidine kinase-like ATPase, C-terminal domain"/>
    <property type="match status" value="1"/>
</dbReference>
<dbReference type="GO" id="GO:0016036">
    <property type="term" value="P:cellular response to phosphate starvation"/>
    <property type="evidence" value="ECO:0007669"/>
    <property type="project" value="TreeGrafter"/>
</dbReference>
<name>A0A0U1P2C0_9BACI</name>
<dbReference type="InterPro" id="IPR003594">
    <property type="entry name" value="HATPase_dom"/>
</dbReference>
<evidence type="ECO:0000256" key="10">
    <source>
        <dbReference type="ARBA" id="ARBA00023012"/>
    </source>
</evidence>
<dbReference type="SMART" id="SM00387">
    <property type="entry name" value="HATPase_c"/>
    <property type="match status" value="1"/>
</dbReference>
<dbReference type="AlphaFoldDB" id="A0A0U1P2C0"/>
<evidence type="ECO:0000256" key="4">
    <source>
        <dbReference type="ARBA" id="ARBA00022475"/>
    </source>
</evidence>
<dbReference type="OrthoDB" id="9813151at2"/>
<dbReference type="STRING" id="1499688.BN000_04393"/>
<dbReference type="InterPro" id="IPR036097">
    <property type="entry name" value="HisK_dim/P_sf"/>
</dbReference>
<dbReference type="InterPro" id="IPR003661">
    <property type="entry name" value="HisK_dim/P_dom"/>
</dbReference>
<dbReference type="FunFam" id="3.30.565.10:FF:000006">
    <property type="entry name" value="Sensor histidine kinase WalK"/>
    <property type="match status" value="1"/>
</dbReference>
<dbReference type="InterPro" id="IPR035965">
    <property type="entry name" value="PAS-like_dom_sf"/>
</dbReference>
<sequence length="587" mass="66698">MTKFRTNLLIGLLTLIITVLVGLGILLGQLFKGYYFQSFNESLKKEINLLSINIEEGGGINSVQKKDITKISQMLNVRATITDNTGKILIDSGSENNTNFSGLKDIIKEVIKQNPDQQDRLEQGDGYDRHYTWKPIIKNGQTEGYLFLSTKSSDLNKAYRQIWWILSISLGIAFIIIIFLVVRITTRYTKPIESAADVVSELAKGNYRARTTVNYLDETGMLGTSINRLAKNLQEMVKTQEIQKDRLSALIENIGAGLILIDSRGYINLINKGYIDFFHVNATDYLSKLYYEVIENEEVCQIVAEVFRTEQKVSKQLLVPLYIERRYFVVYGIPIIGRDNVWKGVVLVFHDITELKNLEQMRKDFVANVSHELKTPVTSIKGFTETLLDGAMNQKDTLEAFLTIILKESERLQSLILDLLELSKIEQQGFILNIQKLDLHHLLEEVITMLNVKAAEKNIRMELVCKQDQMMIEGDTDRLKQVFINLIANALAYTPNNGEVTVILLAHGEHVRIHVKDTGVGIEKKEIPRIFERFYRVDRARSRNSGGTGLGLAIVKHLVEAHHGFISVRSEIGKGSEFIIELPEHLN</sequence>
<accession>A0A0U1P2C0</accession>
<keyword evidence="16" id="KW-1185">Reference proteome</keyword>
<dbReference type="SUPFAM" id="SSF158472">
    <property type="entry name" value="HAMP domain-like"/>
    <property type="match status" value="1"/>
</dbReference>
<evidence type="ECO:0000313" key="16">
    <source>
        <dbReference type="Proteomes" id="UP000199087"/>
    </source>
</evidence>
<dbReference type="Pfam" id="PF02518">
    <property type="entry name" value="HATPase_c"/>
    <property type="match status" value="1"/>
</dbReference>
<dbReference type="RefSeq" id="WP_090638027.1">
    <property type="nucleotide sequence ID" value="NZ_CVRB01000004.1"/>
</dbReference>
<dbReference type="Pfam" id="PF00512">
    <property type="entry name" value="HisKA"/>
    <property type="match status" value="1"/>
</dbReference>
<dbReference type="PRINTS" id="PR00344">
    <property type="entry name" value="BCTRLSENSOR"/>
</dbReference>
<organism evidence="15 16">
    <name type="scientific">Neobacillus massiliamazoniensis</name>
    <dbReference type="NCBI Taxonomy" id="1499688"/>
    <lineage>
        <taxon>Bacteria</taxon>
        <taxon>Bacillati</taxon>
        <taxon>Bacillota</taxon>
        <taxon>Bacilli</taxon>
        <taxon>Bacillales</taxon>
        <taxon>Bacillaceae</taxon>
        <taxon>Neobacillus</taxon>
    </lineage>
</organism>
<keyword evidence="5" id="KW-0597">Phosphoprotein</keyword>
<evidence type="ECO:0000256" key="11">
    <source>
        <dbReference type="ARBA" id="ARBA00023136"/>
    </source>
</evidence>
<dbReference type="Gene3D" id="1.10.8.500">
    <property type="entry name" value="HAMP domain in histidine kinase"/>
    <property type="match status" value="1"/>
</dbReference>
<dbReference type="PANTHER" id="PTHR45453:SF1">
    <property type="entry name" value="PHOSPHATE REGULON SENSOR PROTEIN PHOR"/>
    <property type="match status" value="1"/>
</dbReference>
<dbReference type="Proteomes" id="UP000199087">
    <property type="component" value="Unassembled WGS sequence"/>
</dbReference>
<dbReference type="Pfam" id="PF00989">
    <property type="entry name" value="PAS"/>
    <property type="match status" value="1"/>
</dbReference>
<dbReference type="GO" id="GO:0004721">
    <property type="term" value="F:phosphoprotein phosphatase activity"/>
    <property type="evidence" value="ECO:0007669"/>
    <property type="project" value="TreeGrafter"/>
</dbReference>
<dbReference type="FunFam" id="1.10.287.130:FF:000001">
    <property type="entry name" value="Two-component sensor histidine kinase"/>
    <property type="match status" value="1"/>
</dbReference>
<dbReference type="SUPFAM" id="SSF55874">
    <property type="entry name" value="ATPase domain of HSP90 chaperone/DNA topoisomerase II/histidine kinase"/>
    <property type="match status" value="1"/>
</dbReference>
<keyword evidence="4" id="KW-1003">Cell membrane</keyword>
<dbReference type="EMBL" id="CVRB01000004">
    <property type="protein sequence ID" value="CRK84381.1"/>
    <property type="molecule type" value="Genomic_DNA"/>
</dbReference>
<gene>
    <name evidence="15" type="primary">phoR</name>
    <name evidence="15" type="ORF">BN000_04393</name>
</gene>
<feature type="domain" description="Histidine kinase" evidence="13">
    <location>
        <begin position="368"/>
        <end position="586"/>
    </location>
</feature>
<keyword evidence="6" id="KW-0808">Transferase</keyword>
<evidence type="ECO:0000256" key="3">
    <source>
        <dbReference type="ARBA" id="ARBA00012438"/>
    </source>
</evidence>
<reference evidence="16" key="1">
    <citation type="submission" date="2015-05" db="EMBL/GenBank/DDBJ databases">
        <authorList>
            <person name="Urmite Genomes"/>
        </authorList>
    </citation>
    <scope>NUCLEOTIDE SEQUENCE [LARGE SCALE GENOMIC DNA]</scope>
    <source>
        <strain evidence="16">LF1</strain>
    </source>
</reference>
<dbReference type="CDD" id="cd00075">
    <property type="entry name" value="HATPase"/>
    <property type="match status" value="1"/>
</dbReference>
<evidence type="ECO:0000256" key="7">
    <source>
        <dbReference type="ARBA" id="ARBA00022741"/>
    </source>
</evidence>
<dbReference type="InterPro" id="IPR031967">
    <property type="entry name" value="PhoR_single_Cache-like_dom"/>
</dbReference>
<dbReference type="InterPro" id="IPR036890">
    <property type="entry name" value="HATPase_C_sf"/>
</dbReference>
<dbReference type="GO" id="GO:0006355">
    <property type="term" value="P:regulation of DNA-templated transcription"/>
    <property type="evidence" value="ECO:0007669"/>
    <property type="project" value="InterPro"/>
</dbReference>
<feature type="transmembrane region" description="Helical" evidence="12">
    <location>
        <begin position="7"/>
        <end position="31"/>
    </location>
</feature>
<evidence type="ECO:0000256" key="12">
    <source>
        <dbReference type="SAM" id="Phobius"/>
    </source>
</evidence>
<proteinExistence type="predicted"/>
<dbReference type="PROSITE" id="PS50885">
    <property type="entry name" value="HAMP"/>
    <property type="match status" value="1"/>
</dbReference>
<dbReference type="Pfam" id="PF00672">
    <property type="entry name" value="HAMP"/>
    <property type="match status" value="1"/>
</dbReference>